<dbReference type="Proteomes" id="UP001558850">
    <property type="component" value="Unassembled WGS sequence"/>
</dbReference>
<evidence type="ECO:0000313" key="2">
    <source>
        <dbReference type="Proteomes" id="UP001558850"/>
    </source>
</evidence>
<name>A0ACC6U6W3_9BURK</name>
<evidence type="ECO:0000313" key="1">
    <source>
        <dbReference type="EMBL" id="MEX3935291.1"/>
    </source>
</evidence>
<comment type="caution">
    <text evidence="1">The sequence shown here is derived from an EMBL/GenBank/DDBJ whole genome shotgun (WGS) entry which is preliminary data.</text>
</comment>
<sequence length="44" mass="4842">MLGGQDDGDMIVADLERARALWNRYRPEAGRGERVQAAELGAAR</sequence>
<reference evidence="1" key="1">
    <citation type="submission" date="2024-07" db="EMBL/GenBank/DDBJ databases">
        <title>A survey of Mimosa microsymbionts across Brazilian biomes reveals a high diversity of Paraburkholderia nodulating endemic species, but also that Cupriavidus is common as a symbiont of widespread species.</title>
        <authorList>
            <person name="Rouws L."/>
            <person name="Barauna A."/>
            <person name="Beukes C."/>
            <person name="Rouws J.R.C."/>
            <person name="De Faria S.M."/>
            <person name="Gross E."/>
            <person name="Bueno Dos Reis Junior F."/>
            <person name="Simon M.F."/>
            <person name="Maluk M."/>
            <person name="Odee D.W."/>
            <person name="Kenicer G."/>
            <person name="Young J.P.W."/>
            <person name="Reis V.M."/>
            <person name="Zilli J."/>
            <person name="James E.K."/>
        </authorList>
    </citation>
    <scope>NUCLEOTIDE SEQUENCE</scope>
    <source>
        <strain evidence="1">EG181B</strain>
    </source>
</reference>
<accession>A0ACC6U6W3</accession>
<gene>
    <name evidence="1" type="ORF">AB4Y32_26435</name>
</gene>
<keyword evidence="2" id="KW-1185">Reference proteome</keyword>
<organism evidence="1 2">
    <name type="scientific">Paraburkholderia phymatum</name>
    <dbReference type="NCBI Taxonomy" id="148447"/>
    <lineage>
        <taxon>Bacteria</taxon>
        <taxon>Pseudomonadati</taxon>
        <taxon>Pseudomonadota</taxon>
        <taxon>Betaproteobacteria</taxon>
        <taxon>Burkholderiales</taxon>
        <taxon>Burkholderiaceae</taxon>
        <taxon>Paraburkholderia</taxon>
    </lineage>
</organism>
<proteinExistence type="predicted"/>
<protein>
    <submittedName>
        <fullName evidence="1">Uncharacterized protein</fullName>
    </submittedName>
</protein>
<dbReference type="EMBL" id="JBFRCH010000019">
    <property type="protein sequence ID" value="MEX3935291.1"/>
    <property type="molecule type" value="Genomic_DNA"/>
</dbReference>